<dbReference type="GeneID" id="56078003"/>
<dbReference type="EMBL" id="CP058910">
    <property type="protein sequence ID" value="QLH77427.1"/>
    <property type="molecule type" value="Genomic_DNA"/>
</dbReference>
<dbReference type="KEGG" id="hrr:HZS55_09030"/>
<keyword evidence="2" id="KW-1185">Reference proteome</keyword>
<evidence type="ECO:0000313" key="2">
    <source>
        <dbReference type="Proteomes" id="UP000509667"/>
    </source>
</evidence>
<name>A0A7D5SQ84_9EURY</name>
<dbReference type="AlphaFoldDB" id="A0A7D5SQ84"/>
<evidence type="ECO:0000313" key="1">
    <source>
        <dbReference type="EMBL" id="QLH77427.1"/>
    </source>
</evidence>
<reference evidence="1 2" key="1">
    <citation type="submission" date="2020-07" db="EMBL/GenBank/DDBJ databases">
        <title>Halosimplex pelagicum sp. nov. and Halosimplex rubrum sp. nov., isolated from salted brown alga Laminaria, and emended description of the genus Halosimplex.</title>
        <authorList>
            <person name="Cui H."/>
        </authorList>
    </citation>
    <scope>NUCLEOTIDE SEQUENCE [LARGE SCALE GENOMIC DNA]</scope>
    <source>
        <strain evidence="1 2">R27</strain>
    </source>
</reference>
<sequence>MSGQTTTIRTYGGEDADVIHLEDTAEGRRFKISGPEDREWIVHLEVPGGEFSVEVSRRDGEPADLETPEWLEDNLARMAQPA</sequence>
<dbReference type="Proteomes" id="UP000509667">
    <property type="component" value="Chromosome"/>
</dbReference>
<dbReference type="OrthoDB" id="275227at2157"/>
<protein>
    <submittedName>
        <fullName evidence="1">Uncharacterized protein</fullName>
    </submittedName>
</protein>
<gene>
    <name evidence="1" type="ORF">HZS55_09030</name>
</gene>
<accession>A0A7D5SQ84</accession>
<dbReference type="RefSeq" id="WP_179911354.1">
    <property type="nucleotide sequence ID" value="NZ_CP058910.1"/>
</dbReference>
<organism evidence="1 2">
    <name type="scientific">Halosimplex rubrum</name>
    <dbReference type="NCBI Taxonomy" id="869889"/>
    <lineage>
        <taxon>Archaea</taxon>
        <taxon>Methanobacteriati</taxon>
        <taxon>Methanobacteriota</taxon>
        <taxon>Stenosarchaea group</taxon>
        <taxon>Halobacteria</taxon>
        <taxon>Halobacteriales</taxon>
        <taxon>Haloarculaceae</taxon>
        <taxon>Halosimplex</taxon>
    </lineage>
</organism>
<proteinExistence type="predicted"/>